<protein>
    <submittedName>
        <fullName evidence="1">Uncharacterized protein</fullName>
    </submittedName>
</protein>
<name>A0A8T1BSA0_9STRA</name>
<proteinExistence type="predicted"/>
<evidence type="ECO:0000313" key="1">
    <source>
        <dbReference type="EMBL" id="KAG2907623.1"/>
    </source>
</evidence>
<organism evidence="1 2">
    <name type="scientific">Phytophthora cactorum</name>
    <dbReference type="NCBI Taxonomy" id="29920"/>
    <lineage>
        <taxon>Eukaryota</taxon>
        <taxon>Sar</taxon>
        <taxon>Stramenopiles</taxon>
        <taxon>Oomycota</taxon>
        <taxon>Peronosporomycetes</taxon>
        <taxon>Peronosporales</taxon>
        <taxon>Peronosporaceae</taxon>
        <taxon>Phytophthora</taxon>
    </lineage>
</organism>
<gene>
    <name evidence="1" type="ORF">PC117_g20161</name>
</gene>
<evidence type="ECO:0000313" key="2">
    <source>
        <dbReference type="Proteomes" id="UP000736787"/>
    </source>
</evidence>
<dbReference type="AlphaFoldDB" id="A0A8T1BSA0"/>
<dbReference type="VEuPathDB" id="FungiDB:PC110_g23741"/>
<dbReference type="EMBL" id="RCMK01000923">
    <property type="protein sequence ID" value="KAG2907623.1"/>
    <property type="molecule type" value="Genomic_DNA"/>
</dbReference>
<accession>A0A8T1BSA0</accession>
<reference evidence="1" key="1">
    <citation type="submission" date="2018-10" db="EMBL/GenBank/DDBJ databases">
        <title>Effector identification in a new, highly contiguous assembly of the strawberry crown rot pathogen Phytophthora cactorum.</title>
        <authorList>
            <person name="Armitage A.D."/>
            <person name="Nellist C.F."/>
            <person name="Bates H."/>
            <person name="Vickerstaff R.J."/>
            <person name="Harrison R.J."/>
        </authorList>
    </citation>
    <scope>NUCLEOTIDE SEQUENCE</scope>
    <source>
        <strain evidence="1">4040</strain>
    </source>
</reference>
<comment type="caution">
    <text evidence="1">The sequence shown here is derived from an EMBL/GenBank/DDBJ whole genome shotgun (WGS) entry which is preliminary data.</text>
</comment>
<dbReference type="VEuPathDB" id="FungiDB:PC110_g23798"/>
<dbReference type="Proteomes" id="UP000736787">
    <property type="component" value="Unassembled WGS sequence"/>
</dbReference>
<sequence length="481" mass="55643">MRHKRKYEEDQEVETDLVSDALAQLPSPSQGTTTAPPTYRLKETTKDVNSSVICKLTRVCRLPLFVEEIKMICVVMKQVQLEGWHLANLHVLRWLKEGDDEVPELAHMFFYRCCAATLGNIEKRDRPKNQTQYKSFHETCQRYWANRERETAYTSESMLNAGDMINETAKLMEINALNMIALHFRRRLHQYIRFRYARSYKETKTLVDSCYRVRSEPELDGDDNPTGETTTVWTEWDETEDPVELELREWLKIIPWQSPIRANSAHFVRKLYDMLVWIEKYVAEHPNTQGARLYTLLPVATAFQAAYIKLNGSTLHGLFARIIHIPKVEDFLKNELNIVPTKKNTLGAQRPFAKPTFQKNRAEILRKVLDVQQFETSNRKFADEVKTNGYGASILLIRPVTTTSVTVVEKKKATRDKKSKAKRPEEIAEADSFAKDLFKLGAEYTPDVLIGIDPGMRSIVTVVSIGHLPSRRRRKSQRGKH</sequence>